<name>A0A3B0QMY8_9ZZZZ</name>
<proteinExistence type="predicted"/>
<sequence>MKRIIYLLVIVGATFTGCNPIEDIYKNIDAQDNPVVGSAEYILTADDYDALDLGFGNFSSVDDAKAALPAFISNLYPHWGAGSSVIIGYDLYIGNAEGVSDFTSSDVYQLTTADYATSGSDAFGFYPNVNPDDFIPNILDAAIVGSVDGDIILAKYDQYFNDPVVGLANVVSYNFAGSMEGWTTAEEFGSDDVWTSQTGYVQGNSYFGGQVANTEWLVSPSIDLTGESNLKFQITQELDFAGDASLLKILVSTDYSGDVLTATWNEITLANPATGTMASSEDYDFSAYDGQIINMAFRYESSDTDAARWRIASMAIKTLGVTGDANNKGDFYVYNGGWEQADAVYYLSKADYDSMGEGSGQPGRFNNFSSSVRADDYIPTFLSINGPFAFAQEEDELFVIYKYFSTSCFCTQTRGNLFTVINGEWTPHTSVISTTLQFGHDGNSWVPDNTIRYTLVGSDYSAIVAALSATYPDATASMDNFANFDRRTSGGSSEWTDSMVVEALNVVLDNLDPSAADDQKYVVTFNIFNGSSGTEDFAMIKSGGVWIRQ</sequence>
<accession>A0A3B0QMY8</accession>
<dbReference type="Gene3D" id="2.60.120.200">
    <property type="match status" value="1"/>
</dbReference>
<gene>
    <name evidence="1" type="ORF">MNBD_BACTEROID02-266</name>
</gene>
<organism evidence="1">
    <name type="scientific">hydrothermal vent metagenome</name>
    <dbReference type="NCBI Taxonomy" id="652676"/>
    <lineage>
        <taxon>unclassified sequences</taxon>
        <taxon>metagenomes</taxon>
        <taxon>ecological metagenomes</taxon>
    </lineage>
</organism>
<dbReference type="PROSITE" id="PS51257">
    <property type="entry name" value="PROKAR_LIPOPROTEIN"/>
    <property type="match status" value="1"/>
</dbReference>
<reference evidence="1" key="1">
    <citation type="submission" date="2018-06" db="EMBL/GenBank/DDBJ databases">
        <authorList>
            <person name="Zhirakovskaya E."/>
        </authorList>
    </citation>
    <scope>NUCLEOTIDE SEQUENCE</scope>
</reference>
<protein>
    <submittedName>
        <fullName evidence="1">Uncharacterized protein</fullName>
    </submittedName>
</protein>
<dbReference type="AlphaFoldDB" id="A0A3B0QMY8"/>
<dbReference type="NCBIfam" id="NF038128">
    <property type="entry name" value="choice_anch_J"/>
    <property type="match status" value="1"/>
</dbReference>
<evidence type="ECO:0000313" key="1">
    <source>
        <dbReference type="EMBL" id="VAV82980.1"/>
    </source>
</evidence>
<dbReference type="EMBL" id="UOEB01000052">
    <property type="protein sequence ID" value="VAV82980.1"/>
    <property type="molecule type" value="Genomic_DNA"/>
</dbReference>